<evidence type="ECO:0000313" key="7">
    <source>
        <dbReference type="Proteomes" id="UP000664405"/>
    </source>
</evidence>
<dbReference type="Gene3D" id="3.40.190.290">
    <property type="match status" value="1"/>
</dbReference>
<dbReference type="Pfam" id="PF00126">
    <property type="entry name" value="HTH_1"/>
    <property type="match status" value="1"/>
</dbReference>
<dbReference type="Proteomes" id="UP000664405">
    <property type="component" value="Unassembled WGS sequence"/>
</dbReference>
<evidence type="ECO:0000256" key="4">
    <source>
        <dbReference type="ARBA" id="ARBA00023163"/>
    </source>
</evidence>
<dbReference type="GO" id="GO:0003700">
    <property type="term" value="F:DNA-binding transcription factor activity"/>
    <property type="evidence" value="ECO:0007669"/>
    <property type="project" value="InterPro"/>
</dbReference>
<comment type="caution">
    <text evidence="6">The sequence shown here is derived from an EMBL/GenBank/DDBJ whole genome shotgun (WGS) entry which is preliminary data.</text>
</comment>
<evidence type="ECO:0000313" key="6">
    <source>
        <dbReference type="EMBL" id="MBN8196114.1"/>
    </source>
</evidence>
<dbReference type="FunFam" id="1.10.10.10:FF:000001">
    <property type="entry name" value="LysR family transcriptional regulator"/>
    <property type="match status" value="1"/>
</dbReference>
<dbReference type="Pfam" id="PF03466">
    <property type="entry name" value="LysR_substrate"/>
    <property type="match status" value="1"/>
</dbReference>
<dbReference type="InterPro" id="IPR036390">
    <property type="entry name" value="WH_DNA-bd_sf"/>
</dbReference>
<evidence type="ECO:0000259" key="5">
    <source>
        <dbReference type="PROSITE" id="PS50931"/>
    </source>
</evidence>
<dbReference type="PANTHER" id="PTHR30126:SF2">
    <property type="entry name" value="HTH-TYPE TRANSCRIPTIONAL REGULATOR YJIE"/>
    <property type="match status" value="1"/>
</dbReference>
<evidence type="ECO:0000256" key="2">
    <source>
        <dbReference type="ARBA" id="ARBA00023015"/>
    </source>
</evidence>
<proteinExistence type="inferred from homology"/>
<sequence>MELRWLEDFIALCETLNFSRAAEIRNITQPAFSRRIRALETWVGAPLVERTTHSVSLTPSGEHFLSHARAICFSLTQAKREAAELAKTASASLNIAATHALSFTFIPEWLRRQNEDIALGPLNLVSDSMQACESRMLKGETDFLIAHARPDGPDASNTPDGLQPSLFQSCVIGHDRLMAVISPSLAASARTTRTPVPYLAYSTESGLGRIIAASDQNGEITPQGTANFTSHLAATLHSMVRNGAGFAWLPESLIERDLETGQLEPFEISESFEPFVAGTNTGTNPPPSIPLEIRITRPRHRRSALAERLWAHVTGHKETRSPQ</sequence>
<dbReference type="InterPro" id="IPR036388">
    <property type="entry name" value="WH-like_DNA-bd_sf"/>
</dbReference>
<dbReference type="Gene3D" id="1.10.10.10">
    <property type="entry name" value="Winged helix-like DNA-binding domain superfamily/Winged helix DNA-binding domain"/>
    <property type="match status" value="1"/>
</dbReference>
<dbReference type="PRINTS" id="PR00039">
    <property type="entry name" value="HTHLYSR"/>
</dbReference>
<organism evidence="6 7">
    <name type="scientific">Thalassospira povalilytica</name>
    <dbReference type="NCBI Taxonomy" id="732237"/>
    <lineage>
        <taxon>Bacteria</taxon>
        <taxon>Pseudomonadati</taxon>
        <taxon>Pseudomonadota</taxon>
        <taxon>Alphaproteobacteria</taxon>
        <taxon>Rhodospirillales</taxon>
        <taxon>Thalassospiraceae</taxon>
        <taxon>Thalassospira</taxon>
    </lineage>
</organism>
<dbReference type="RefSeq" id="WP_206926947.1">
    <property type="nucleotide sequence ID" value="NZ_JAEKJW010000001.1"/>
</dbReference>
<keyword evidence="2" id="KW-0805">Transcription regulation</keyword>
<keyword evidence="3" id="KW-0238">DNA-binding</keyword>
<gene>
    <name evidence="6" type="ORF">JF547_06490</name>
</gene>
<dbReference type="SUPFAM" id="SSF53850">
    <property type="entry name" value="Periplasmic binding protein-like II"/>
    <property type="match status" value="1"/>
</dbReference>
<evidence type="ECO:0000256" key="3">
    <source>
        <dbReference type="ARBA" id="ARBA00023125"/>
    </source>
</evidence>
<dbReference type="GO" id="GO:0000976">
    <property type="term" value="F:transcription cis-regulatory region binding"/>
    <property type="evidence" value="ECO:0007669"/>
    <property type="project" value="TreeGrafter"/>
</dbReference>
<dbReference type="EMBL" id="JAEKJW010000001">
    <property type="protein sequence ID" value="MBN8196114.1"/>
    <property type="molecule type" value="Genomic_DNA"/>
</dbReference>
<reference evidence="6" key="1">
    <citation type="submission" date="2020-12" db="EMBL/GenBank/DDBJ databases">
        <title>Oil enriched cultivation method for isolating marine PHA-producing bacteria.</title>
        <authorList>
            <person name="Zheng W."/>
            <person name="Yu S."/>
            <person name="Huang Y."/>
        </authorList>
    </citation>
    <scope>NUCLEOTIDE SEQUENCE</scope>
    <source>
        <strain evidence="6">SY-2-3</strain>
    </source>
</reference>
<dbReference type="PROSITE" id="PS50931">
    <property type="entry name" value="HTH_LYSR"/>
    <property type="match status" value="1"/>
</dbReference>
<protein>
    <submittedName>
        <fullName evidence="6">LysR family transcriptional regulator</fullName>
    </submittedName>
</protein>
<keyword evidence="4" id="KW-0804">Transcription</keyword>
<accession>A0A8I1M789</accession>
<dbReference type="PANTHER" id="PTHR30126">
    <property type="entry name" value="HTH-TYPE TRANSCRIPTIONAL REGULATOR"/>
    <property type="match status" value="1"/>
</dbReference>
<comment type="similarity">
    <text evidence="1">Belongs to the LysR transcriptional regulatory family.</text>
</comment>
<name>A0A8I1M789_9PROT</name>
<dbReference type="InterPro" id="IPR000847">
    <property type="entry name" value="LysR_HTH_N"/>
</dbReference>
<dbReference type="InterPro" id="IPR005119">
    <property type="entry name" value="LysR_subst-bd"/>
</dbReference>
<evidence type="ECO:0000256" key="1">
    <source>
        <dbReference type="ARBA" id="ARBA00009437"/>
    </source>
</evidence>
<dbReference type="SUPFAM" id="SSF46785">
    <property type="entry name" value="Winged helix' DNA-binding domain"/>
    <property type="match status" value="1"/>
</dbReference>
<feature type="domain" description="HTH lysR-type" evidence="5">
    <location>
        <begin position="1"/>
        <end position="58"/>
    </location>
</feature>
<dbReference type="CDD" id="cd05466">
    <property type="entry name" value="PBP2_LTTR_substrate"/>
    <property type="match status" value="1"/>
</dbReference>
<dbReference type="AlphaFoldDB" id="A0A8I1M789"/>